<sequence length="66" mass="7549">MNKFSILASILTLIFGFTFYGEKVELNILGTSYLVAAEVICFGLWLMFTLIFWSIRMKKFLSGNEA</sequence>
<keyword evidence="1" id="KW-0472">Membrane</keyword>
<protein>
    <submittedName>
        <fullName evidence="2">Uncharacterized protein</fullName>
    </submittedName>
</protein>
<keyword evidence="1" id="KW-1133">Transmembrane helix</keyword>
<keyword evidence="3" id="KW-1185">Reference proteome</keyword>
<evidence type="ECO:0000313" key="3">
    <source>
        <dbReference type="Proteomes" id="UP001139226"/>
    </source>
</evidence>
<keyword evidence="1" id="KW-0812">Transmembrane</keyword>
<evidence type="ECO:0000313" key="2">
    <source>
        <dbReference type="EMBL" id="MCH4822167.1"/>
    </source>
</evidence>
<gene>
    <name evidence="2" type="ORF">ML462_03190</name>
</gene>
<dbReference type="AlphaFoldDB" id="A0A9X1V0R0"/>
<dbReference type="RefSeq" id="WP_240712281.1">
    <property type="nucleotide sequence ID" value="NZ_JAKVTV010000001.1"/>
</dbReference>
<name>A0A9X1V0R0_9FLAO</name>
<comment type="caution">
    <text evidence="2">The sequence shown here is derived from an EMBL/GenBank/DDBJ whole genome shotgun (WGS) entry which is preliminary data.</text>
</comment>
<organism evidence="2 3">
    <name type="scientific">Christiangramia lutea</name>
    <dbReference type="NCBI Taxonomy" id="1607951"/>
    <lineage>
        <taxon>Bacteria</taxon>
        <taxon>Pseudomonadati</taxon>
        <taxon>Bacteroidota</taxon>
        <taxon>Flavobacteriia</taxon>
        <taxon>Flavobacteriales</taxon>
        <taxon>Flavobacteriaceae</taxon>
        <taxon>Christiangramia</taxon>
    </lineage>
</organism>
<reference evidence="2" key="1">
    <citation type="submission" date="2022-03" db="EMBL/GenBank/DDBJ databases">
        <title>Gramella crocea sp. nov., isolated from activated sludge of a seafood processing plant.</title>
        <authorList>
            <person name="Zhang X."/>
        </authorList>
    </citation>
    <scope>NUCLEOTIDE SEQUENCE</scope>
    <source>
        <strain evidence="2">YJ019</strain>
    </source>
</reference>
<accession>A0A9X1V0R0</accession>
<dbReference type="Proteomes" id="UP001139226">
    <property type="component" value="Unassembled WGS sequence"/>
</dbReference>
<feature type="transmembrane region" description="Helical" evidence="1">
    <location>
        <begin position="31"/>
        <end position="53"/>
    </location>
</feature>
<dbReference type="EMBL" id="JAKVTV010000001">
    <property type="protein sequence ID" value="MCH4822167.1"/>
    <property type="molecule type" value="Genomic_DNA"/>
</dbReference>
<proteinExistence type="predicted"/>
<evidence type="ECO:0000256" key="1">
    <source>
        <dbReference type="SAM" id="Phobius"/>
    </source>
</evidence>